<dbReference type="RefSeq" id="WP_264844371.1">
    <property type="nucleotide sequence ID" value="NZ_AP025628.1"/>
</dbReference>
<evidence type="ECO:0000313" key="1">
    <source>
        <dbReference type="EMBL" id="BDG60320.1"/>
    </source>
</evidence>
<gene>
    <name evidence="1" type="ORF">caldi_14100</name>
</gene>
<dbReference type="KEGG" id="cmic:caldi_14100"/>
<proteinExistence type="predicted"/>
<organism evidence="1 2">
    <name type="scientific">Caldinitratiruptor microaerophilus</name>
    <dbReference type="NCBI Taxonomy" id="671077"/>
    <lineage>
        <taxon>Bacteria</taxon>
        <taxon>Bacillati</taxon>
        <taxon>Bacillota</taxon>
        <taxon>Clostridia</taxon>
        <taxon>Eubacteriales</taxon>
        <taxon>Symbiobacteriaceae</taxon>
        <taxon>Caldinitratiruptor</taxon>
    </lineage>
</organism>
<dbReference type="EMBL" id="AP025628">
    <property type="protein sequence ID" value="BDG60320.1"/>
    <property type="molecule type" value="Genomic_DNA"/>
</dbReference>
<dbReference type="AlphaFoldDB" id="A0AA35G7V7"/>
<keyword evidence="2" id="KW-1185">Reference proteome</keyword>
<sequence length="54" mass="6187">MLRVAEILGHRGVAKFFRVAYDGRELRLERDEAPTAEEALRDGEFLVQTCRHGT</sequence>
<accession>A0AA35G7V7</accession>
<reference evidence="1" key="1">
    <citation type="submission" date="2022-03" db="EMBL/GenBank/DDBJ databases">
        <title>Complete genome sequence of Caldinitratiruptor microaerophilus.</title>
        <authorList>
            <person name="Mukaiyama R."/>
            <person name="Nishiyama T."/>
            <person name="Ueda K."/>
        </authorList>
    </citation>
    <scope>NUCLEOTIDE SEQUENCE</scope>
    <source>
        <strain evidence="1">JCM 16183</strain>
    </source>
</reference>
<protein>
    <submittedName>
        <fullName evidence="1">Uncharacterized protein</fullName>
    </submittedName>
</protein>
<dbReference type="Proteomes" id="UP001163687">
    <property type="component" value="Chromosome"/>
</dbReference>
<evidence type="ECO:0000313" key="2">
    <source>
        <dbReference type="Proteomes" id="UP001163687"/>
    </source>
</evidence>
<name>A0AA35G7V7_9FIRM</name>